<reference evidence="2 3" key="1">
    <citation type="submission" date="2022-01" db="EMBL/GenBank/DDBJ databases">
        <title>A chromosomal length assembly of Cordylochernes scorpioides.</title>
        <authorList>
            <person name="Zeh D."/>
            <person name="Zeh J."/>
        </authorList>
    </citation>
    <scope>NUCLEOTIDE SEQUENCE [LARGE SCALE GENOMIC DNA]</scope>
    <source>
        <strain evidence="2">IN4F17</strain>
        <tissue evidence="2">Whole Body</tissue>
    </source>
</reference>
<dbReference type="InterPro" id="IPR003609">
    <property type="entry name" value="Pan_app"/>
</dbReference>
<evidence type="ECO:0000259" key="1">
    <source>
        <dbReference type="PROSITE" id="PS50948"/>
    </source>
</evidence>
<protein>
    <recommendedName>
        <fullName evidence="1">Apple domain-containing protein</fullName>
    </recommendedName>
</protein>
<feature type="domain" description="Apple" evidence="1">
    <location>
        <begin position="21"/>
        <end position="107"/>
    </location>
</feature>
<dbReference type="SUPFAM" id="SSF57414">
    <property type="entry name" value="Hairpin loop containing domain-like"/>
    <property type="match status" value="1"/>
</dbReference>
<organism evidence="2 3">
    <name type="scientific">Cordylochernes scorpioides</name>
    <dbReference type="NCBI Taxonomy" id="51811"/>
    <lineage>
        <taxon>Eukaryota</taxon>
        <taxon>Metazoa</taxon>
        <taxon>Ecdysozoa</taxon>
        <taxon>Arthropoda</taxon>
        <taxon>Chelicerata</taxon>
        <taxon>Arachnida</taxon>
        <taxon>Pseudoscorpiones</taxon>
        <taxon>Cheliferoidea</taxon>
        <taxon>Chernetidae</taxon>
        <taxon>Cordylochernes</taxon>
    </lineage>
</organism>
<accession>A0ABY6LH79</accession>
<evidence type="ECO:0000313" key="3">
    <source>
        <dbReference type="Proteomes" id="UP001235939"/>
    </source>
</evidence>
<sequence>MIIMLKYVPGDPPPIPLTGICPGGGTATFEKVTGCQVRGATLSPLFSRPDGAAITADCAARCLSSPSCPGFVLNYRQQSCHAVAVGDSRREALTKTQDPTNYFEKICLNGILHPIILILKALD</sequence>
<evidence type="ECO:0000313" key="2">
    <source>
        <dbReference type="EMBL" id="UYV79547.1"/>
    </source>
</evidence>
<keyword evidence="3" id="KW-1185">Reference proteome</keyword>
<dbReference type="PROSITE" id="PS50948">
    <property type="entry name" value="PAN"/>
    <property type="match status" value="1"/>
</dbReference>
<dbReference type="Proteomes" id="UP001235939">
    <property type="component" value="Chromosome 17"/>
</dbReference>
<dbReference type="EMBL" id="CP092879">
    <property type="protein sequence ID" value="UYV79547.1"/>
    <property type="molecule type" value="Genomic_DNA"/>
</dbReference>
<gene>
    <name evidence="2" type="ORF">LAZ67_17003076</name>
</gene>
<dbReference type="Pfam" id="PF00024">
    <property type="entry name" value="PAN_1"/>
    <property type="match status" value="1"/>
</dbReference>
<proteinExistence type="predicted"/>
<name>A0ABY6LH79_9ARAC</name>